<dbReference type="Pfam" id="PF02897">
    <property type="entry name" value="Peptidase_S9_N"/>
    <property type="match status" value="1"/>
</dbReference>
<comment type="caution">
    <text evidence="8">The sequence shown here is derived from an EMBL/GenBank/DDBJ whole genome shotgun (WGS) entry which is preliminary data.</text>
</comment>
<evidence type="ECO:0000313" key="9">
    <source>
        <dbReference type="Proteomes" id="UP000286680"/>
    </source>
</evidence>
<comment type="similarity">
    <text evidence="1">Belongs to the peptidase S9A family.</text>
</comment>
<accession>A0AA94EE92</accession>
<dbReference type="GO" id="GO:0004252">
    <property type="term" value="F:serine-type endopeptidase activity"/>
    <property type="evidence" value="ECO:0007669"/>
    <property type="project" value="InterPro"/>
</dbReference>
<dbReference type="PROSITE" id="PS51257">
    <property type="entry name" value="PROKAR_LIPOPROTEIN"/>
    <property type="match status" value="1"/>
</dbReference>
<feature type="signal peptide" evidence="5">
    <location>
        <begin position="1"/>
        <end position="24"/>
    </location>
</feature>
<name>A0AA94EE92_9GAMM</name>
<feature type="domain" description="Peptidase S9 prolyl oligopeptidase catalytic" evidence="6">
    <location>
        <begin position="508"/>
        <end position="723"/>
    </location>
</feature>
<dbReference type="Gene3D" id="2.130.10.120">
    <property type="entry name" value="Prolyl oligopeptidase, N-terminal domain"/>
    <property type="match status" value="1"/>
</dbReference>
<evidence type="ECO:0000259" key="6">
    <source>
        <dbReference type="Pfam" id="PF00326"/>
    </source>
</evidence>
<dbReference type="Gene3D" id="3.40.50.1820">
    <property type="entry name" value="alpha/beta hydrolase"/>
    <property type="match status" value="1"/>
</dbReference>
<reference evidence="9" key="1">
    <citation type="journal article" date="2018" name="Front. Microbiol.">
        <title>Genome-Based Analysis Reveals the Taxonomy and Diversity of the Family Idiomarinaceae.</title>
        <authorList>
            <person name="Liu Y."/>
            <person name="Lai Q."/>
            <person name="Shao Z."/>
        </authorList>
    </citation>
    <scope>NUCLEOTIDE SEQUENCE [LARGE SCALE GENOMIC DNA]</scope>
    <source>
        <strain evidence="9">SN-14</strain>
    </source>
</reference>
<dbReference type="InterPro" id="IPR051543">
    <property type="entry name" value="Serine_Peptidase_S9A"/>
</dbReference>
<dbReference type="PRINTS" id="PR00862">
    <property type="entry name" value="PROLIGOPTASE"/>
</dbReference>
<sequence>MDIKRSTLTLTIALILGLSVSACSEQTAQSTNNTSQAADKSELPVPPDALEKEFIVESPVADRVDTYYWLRDDERKAPQVLAYLEAENDYYDAYRADYQALTETLTDEIIGRIKQDDASVPYTKGDYQYYTRYEEGSEYPIHARKPVAGGEEQVLLDVNELAAEHDYFNAANLSISPNQNLLAYMVDTTGRRQYELWVKDLTTGEMKAQGLTGLSSSIAWAADNNTLFVIENDPQTLLSKRVLKHQLDAPADQATLVYEENDESFYMWLSNSKDDAFIKVQMSSTVADELRILDATTPDAELQVFAPRERGVQYSAEHFDGRWIVRTDWNAPNFKLMQVADDAIGSRDNWQPLVETSDEVFIESFEAFDNYLAINERSDGLRRIRVLPWQDFSQQRYIESDEVPYVTYFERNVEQDTDVLRYSYSSLKTPTTVFAYNMKTGEREVLKQTEVLGGFDPSDYRTKRVWATADDGTQIPVSLLMRSDFEHDGTTPLYQYAYGSYGSSSDPYFRSTVLSLVDRGFVYAIAHIRGGQEMGRDWYEQGKLLNKKNSFTDFIDVTEHLVKEGYAHPDKVFAMGGSAGGLLMGAVANMAPDLYRGMVAHVPFVDVVTTMLDESIPLTTNEFDEWGNPKEKAFYDYMLSYSPYDNVAAQDYPALMVTTGLHDSQVQYFEPAKWVAKLRDLKTDDNPLVFSINMEAGHGGSSGRFSRLEEIAEEYAFILDLLNN</sequence>
<feature type="chain" id="PRO_5041669803" evidence="5">
    <location>
        <begin position="25"/>
        <end position="724"/>
    </location>
</feature>
<evidence type="ECO:0000256" key="1">
    <source>
        <dbReference type="ARBA" id="ARBA00005228"/>
    </source>
</evidence>
<dbReference type="InterPro" id="IPR029058">
    <property type="entry name" value="AB_hydrolase_fold"/>
</dbReference>
<dbReference type="InterPro" id="IPR002470">
    <property type="entry name" value="Peptidase_S9A"/>
</dbReference>
<protein>
    <submittedName>
        <fullName evidence="8">Oligopeptidase B</fullName>
    </submittedName>
</protein>
<dbReference type="RefSeq" id="WP_126820217.1">
    <property type="nucleotide sequence ID" value="NZ_PIPS01000003.1"/>
</dbReference>
<organism evidence="8 9">
    <name type="scientific">Idiomarina aquatica</name>
    <dbReference type="NCBI Taxonomy" id="1327752"/>
    <lineage>
        <taxon>Bacteria</taxon>
        <taxon>Pseudomonadati</taxon>
        <taxon>Pseudomonadota</taxon>
        <taxon>Gammaproteobacteria</taxon>
        <taxon>Alteromonadales</taxon>
        <taxon>Idiomarinaceae</taxon>
        <taxon>Idiomarina</taxon>
    </lineage>
</organism>
<dbReference type="InterPro" id="IPR001375">
    <property type="entry name" value="Peptidase_S9_cat"/>
</dbReference>
<dbReference type="AlphaFoldDB" id="A0AA94EE92"/>
<keyword evidence="4" id="KW-0720">Serine protease</keyword>
<keyword evidence="9" id="KW-1185">Reference proteome</keyword>
<dbReference type="SUPFAM" id="SSF50993">
    <property type="entry name" value="Peptidase/esterase 'gauge' domain"/>
    <property type="match status" value="1"/>
</dbReference>
<dbReference type="InterPro" id="IPR023302">
    <property type="entry name" value="Pept_S9A_N"/>
</dbReference>
<evidence type="ECO:0000256" key="3">
    <source>
        <dbReference type="ARBA" id="ARBA00022801"/>
    </source>
</evidence>
<dbReference type="Pfam" id="PF00326">
    <property type="entry name" value="Peptidase_S9"/>
    <property type="match status" value="1"/>
</dbReference>
<dbReference type="PANTHER" id="PTHR11757:SF19">
    <property type="entry name" value="PROLYL ENDOPEPTIDASE-LIKE"/>
    <property type="match status" value="1"/>
</dbReference>
<dbReference type="Proteomes" id="UP000286680">
    <property type="component" value="Unassembled WGS sequence"/>
</dbReference>
<feature type="domain" description="Peptidase S9A N-terminal" evidence="7">
    <location>
        <begin position="57"/>
        <end position="448"/>
    </location>
</feature>
<evidence type="ECO:0000259" key="7">
    <source>
        <dbReference type="Pfam" id="PF02897"/>
    </source>
</evidence>
<keyword evidence="2" id="KW-0645">Protease</keyword>
<evidence type="ECO:0000256" key="2">
    <source>
        <dbReference type="ARBA" id="ARBA00022670"/>
    </source>
</evidence>
<dbReference type="EMBL" id="PIPS01000003">
    <property type="protein sequence ID" value="RUO42509.1"/>
    <property type="molecule type" value="Genomic_DNA"/>
</dbReference>
<gene>
    <name evidence="8" type="ORF">CWE23_10500</name>
</gene>
<dbReference type="FunFam" id="3.40.50.1820:FF:000005">
    <property type="entry name" value="Prolyl endopeptidase"/>
    <property type="match status" value="1"/>
</dbReference>
<keyword evidence="5" id="KW-0732">Signal</keyword>
<proteinExistence type="inferred from homology"/>
<evidence type="ECO:0000256" key="4">
    <source>
        <dbReference type="ARBA" id="ARBA00022825"/>
    </source>
</evidence>
<evidence type="ECO:0000313" key="8">
    <source>
        <dbReference type="EMBL" id="RUO42509.1"/>
    </source>
</evidence>
<keyword evidence="3" id="KW-0378">Hydrolase</keyword>
<dbReference type="SUPFAM" id="SSF53474">
    <property type="entry name" value="alpha/beta-Hydrolases"/>
    <property type="match status" value="1"/>
</dbReference>
<dbReference type="PANTHER" id="PTHR11757">
    <property type="entry name" value="PROTEASE FAMILY S9A OLIGOPEPTIDASE"/>
    <property type="match status" value="1"/>
</dbReference>
<evidence type="ECO:0000256" key="5">
    <source>
        <dbReference type="SAM" id="SignalP"/>
    </source>
</evidence>
<dbReference type="GO" id="GO:0006508">
    <property type="term" value="P:proteolysis"/>
    <property type="evidence" value="ECO:0007669"/>
    <property type="project" value="UniProtKB-KW"/>
</dbReference>